<keyword evidence="3" id="KW-0269">Exonuclease</keyword>
<proteinExistence type="predicted"/>
<sequence>MASPLVKLPNQIFDYFLVLDFEATCDKAVAPVPQEIIEFPVIKIDARTMEPTASFHEYVLPTVHPQLSPFCTNLTGIIQDMVDNQPPLEEVLKLFHSWMEKEVLNQPNARFIFVTCGDWDLAKMLPGQAQHFGIELPSYFQQWINVKDSFSETIGRSPRGLQSILAGLGIQHTGRAHSGIDDCKNIVNIMRSLAERGHVFHPSDQVKEPNLVKVNKRK</sequence>
<dbReference type="InterPro" id="IPR012337">
    <property type="entry name" value="RNaseH-like_sf"/>
</dbReference>
<dbReference type="Gene3D" id="3.30.420.10">
    <property type="entry name" value="Ribonuclease H-like superfamily/Ribonuclease H"/>
    <property type="match status" value="1"/>
</dbReference>
<evidence type="ECO:0000259" key="4">
    <source>
        <dbReference type="SMART" id="SM00479"/>
    </source>
</evidence>
<dbReference type="CDD" id="cd06133">
    <property type="entry name" value="ERI-1_3'hExo_like"/>
    <property type="match status" value="1"/>
</dbReference>
<evidence type="ECO:0000313" key="5">
    <source>
        <dbReference type="EMBL" id="OQV21113.1"/>
    </source>
</evidence>
<dbReference type="InterPro" id="IPR051274">
    <property type="entry name" value="3-5_Exoribonuclease"/>
</dbReference>
<reference evidence="6" key="1">
    <citation type="submission" date="2017-01" db="EMBL/GenBank/DDBJ databases">
        <title>Comparative genomics of anhydrobiosis in the tardigrade Hypsibius dujardini.</title>
        <authorList>
            <person name="Yoshida Y."/>
            <person name="Koutsovoulos G."/>
            <person name="Laetsch D."/>
            <person name="Stevens L."/>
            <person name="Kumar S."/>
            <person name="Horikawa D."/>
            <person name="Ishino K."/>
            <person name="Komine S."/>
            <person name="Tomita M."/>
            <person name="Blaxter M."/>
            <person name="Arakawa K."/>
        </authorList>
    </citation>
    <scope>NUCLEOTIDE SEQUENCE [LARGE SCALE GENOMIC DNA]</scope>
    <source>
        <strain evidence="6">Z151</strain>
    </source>
</reference>
<dbReference type="Proteomes" id="UP000192578">
    <property type="component" value="Unassembled WGS sequence"/>
</dbReference>
<keyword evidence="6" id="KW-1185">Reference proteome</keyword>
<dbReference type="GO" id="GO:0000175">
    <property type="term" value="F:3'-5'-RNA exonuclease activity"/>
    <property type="evidence" value="ECO:0007669"/>
    <property type="project" value="InterPro"/>
</dbReference>
<evidence type="ECO:0000313" key="6">
    <source>
        <dbReference type="Proteomes" id="UP000192578"/>
    </source>
</evidence>
<dbReference type="InterPro" id="IPR036397">
    <property type="entry name" value="RNaseH_sf"/>
</dbReference>
<dbReference type="InterPro" id="IPR047201">
    <property type="entry name" value="ERI-1_3'hExo-like"/>
</dbReference>
<evidence type="ECO:0000256" key="1">
    <source>
        <dbReference type="ARBA" id="ARBA00022722"/>
    </source>
</evidence>
<keyword evidence="2" id="KW-0378">Hydrolase</keyword>
<evidence type="ECO:0000256" key="2">
    <source>
        <dbReference type="ARBA" id="ARBA00022801"/>
    </source>
</evidence>
<dbReference type="GO" id="GO:0003676">
    <property type="term" value="F:nucleic acid binding"/>
    <property type="evidence" value="ECO:0007669"/>
    <property type="project" value="InterPro"/>
</dbReference>
<dbReference type="OrthoDB" id="448399at2759"/>
<dbReference type="SMART" id="SM00479">
    <property type="entry name" value="EXOIII"/>
    <property type="match status" value="1"/>
</dbReference>
<dbReference type="PANTHER" id="PTHR23044">
    <property type="entry name" value="3'-5' EXONUCLEASE ERI1-RELATED"/>
    <property type="match status" value="1"/>
</dbReference>
<comment type="caution">
    <text evidence="5">The sequence shown here is derived from an EMBL/GenBank/DDBJ whole genome shotgun (WGS) entry which is preliminary data.</text>
</comment>
<dbReference type="InterPro" id="IPR013520">
    <property type="entry name" value="Ribonucl_H"/>
</dbReference>
<name>A0A1W0X101_HYPEX</name>
<dbReference type="EMBL" id="MTYJ01000025">
    <property type="protein sequence ID" value="OQV21113.1"/>
    <property type="molecule type" value="Genomic_DNA"/>
</dbReference>
<dbReference type="PANTHER" id="PTHR23044:SF61">
    <property type="entry name" value="3'-5' EXORIBONUCLEASE 1-RELATED"/>
    <property type="match status" value="1"/>
</dbReference>
<keyword evidence="1" id="KW-0540">Nuclease</keyword>
<dbReference type="Pfam" id="PF00929">
    <property type="entry name" value="RNase_T"/>
    <property type="match status" value="1"/>
</dbReference>
<protein>
    <submittedName>
        <fullName evidence="5">ERI1 exoribonuclease 3</fullName>
    </submittedName>
</protein>
<dbReference type="AlphaFoldDB" id="A0A1W0X101"/>
<gene>
    <name evidence="5" type="ORF">BV898_04877</name>
</gene>
<evidence type="ECO:0000256" key="3">
    <source>
        <dbReference type="ARBA" id="ARBA00022839"/>
    </source>
</evidence>
<accession>A0A1W0X101</accession>
<dbReference type="SUPFAM" id="SSF53098">
    <property type="entry name" value="Ribonuclease H-like"/>
    <property type="match status" value="1"/>
</dbReference>
<feature type="domain" description="Exonuclease" evidence="4">
    <location>
        <begin position="15"/>
        <end position="199"/>
    </location>
</feature>
<organism evidence="5 6">
    <name type="scientific">Hypsibius exemplaris</name>
    <name type="common">Freshwater tardigrade</name>
    <dbReference type="NCBI Taxonomy" id="2072580"/>
    <lineage>
        <taxon>Eukaryota</taxon>
        <taxon>Metazoa</taxon>
        <taxon>Ecdysozoa</taxon>
        <taxon>Tardigrada</taxon>
        <taxon>Eutardigrada</taxon>
        <taxon>Parachela</taxon>
        <taxon>Hypsibioidea</taxon>
        <taxon>Hypsibiidae</taxon>
        <taxon>Hypsibius</taxon>
    </lineage>
</organism>